<dbReference type="OrthoDB" id="92887at2"/>
<dbReference type="RefSeq" id="WP_056965495.1">
    <property type="nucleotide sequence ID" value="NZ_AYYQ01000001.1"/>
</dbReference>
<name>A0A0R2B176_9LACO</name>
<dbReference type="CDD" id="cd16914">
    <property type="entry name" value="EcfT"/>
    <property type="match status" value="1"/>
</dbReference>
<proteinExistence type="predicted"/>
<feature type="transmembrane region" description="Helical" evidence="5">
    <location>
        <begin position="74"/>
        <end position="95"/>
    </location>
</feature>
<dbReference type="EMBL" id="AYYQ01000001">
    <property type="protein sequence ID" value="KRM69849.1"/>
    <property type="molecule type" value="Genomic_DNA"/>
</dbReference>
<evidence type="ECO:0000256" key="5">
    <source>
        <dbReference type="SAM" id="Phobius"/>
    </source>
</evidence>
<evidence type="ECO:0000313" key="6">
    <source>
        <dbReference type="EMBL" id="KRM69849.1"/>
    </source>
</evidence>
<feature type="transmembrane region" description="Helical" evidence="5">
    <location>
        <begin position="199"/>
        <end position="215"/>
    </location>
</feature>
<accession>A0A0R2B176</accession>
<keyword evidence="4 5" id="KW-0472">Membrane</keyword>
<comment type="subcellular location">
    <subcellularLocation>
        <location evidence="1">Membrane</location>
        <topology evidence="1">Multi-pass membrane protein</topology>
    </subcellularLocation>
</comment>
<dbReference type="GO" id="GO:0005886">
    <property type="term" value="C:plasma membrane"/>
    <property type="evidence" value="ECO:0007669"/>
    <property type="project" value="UniProtKB-ARBA"/>
</dbReference>
<dbReference type="AlphaFoldDB" id="A0A0R2B176"/>
<dbReference type="PATRIC" id="fig|1423781.4.peg.14"/>
<dbReference type="Pfam" id="PF02361">
    <property type="entry name" value="CbiQ"/>
    <property type="match status" value="1"/>
</dbReference>
<keyword evidence="7" id="KW-1185">Reference proteome</keyword>
<keyword evidence="2 5" id="KW-0812">Transmembrane</keyword>
<comment type="caution">
    <text evidence="6">The sequence shown here is derived from an EMBL/GenBank/DDBJ whole genome shotgun (WGS) entry which is preliminary data.</text>
</comment>
<gene>
    <name evidence="6" type="ORF">FD06_GL000014</name>
</gene>
<reference evidence="6 7" key="1">
    <citation type="journal article" date="2015" name="Genome Announc.">
        <title>Expanding the biotechnology potential of lactobacilli through comparative genomics of 213 strains and associated genera.</title>
        <authorList>
            <person name="Sun Z."/>
            <person name="Harris H.M."/>
            <person name="McCann A."/>
            <person name="Guo C."/>
            <person name="Argimon S."/>
            <person name="Zhang W."/>
            <person name="Yang X."/>
            <person name="Jeffery I.B."/>
            <person name="Cooney J.C."/>
            <person name="Kagawa T.F."/>
            <person name="Liu W."/>
            <person name="Song Y."/>
            <person name="Salvetti E."/>
            <person name="Wrobel A."/>
            <person name="Rasinkangas P."/>
            <person name="Parkhill J."/>
            <person name="Rea M.C."/>
            <person name="O'Sullivan O."/>
            <person name="Ritari J."/>
            <person name="Douillard F.P."/>
            <person name="Paul Ross R."/>
            <person name="Yang R."/>
            <person name="Briner A.E."/>
            <person name="Felis G.E."/>
            <person name="de Vos W.M."/>
            <person name="Barrangou R."/>
            <person name="Klaenhammer T.R."/>
            <person name="Caufield P.W."/>
            <person name="Cui Y."/>
            <person name="Zhang H."/>
            <person name="O'Toole P.W."/>
        </authorList>
    </citation>
    <scope>NUCLEOTIDE SEQUENCE [LARGE SCALE GENOMIC DNA]</scope>
    <source>
        <strain evidence="6 7">DSM 23829</strain>
    </source>
</reference>
<dbReference type="STRING" id="1423781.FD06_GL000014"/>
<organism evidence="6 7">
    <name type="scientific">Apilactobacillus ozensis DSM 23829 = JCM 17196</name>
    <dbReference type="NCBI Taxonomy" id="1423781"/>
    <lineage>
        <taxon>Bacteria</taxon>
        <taxon>Bacillati</taxon>
        <taxon>Bacillota</taxon>
        <taxon>Bacilli</taxon>
        <taxon>Lactobacillales</taxon>
        <taxon>Lactobacillaceae</taxon>
        <taxon>Apilactobacillus</taxon>
    </lineage>
</organism>
<dbReference type="InterPro" id="IPR003339">
    <property type="entry name" value="ABC/ECF_trnsptr_transmembrane"/>
</dbReference>
<keyword evidence="3 5" id="KW-1133">Transmembrane helix</keyword>
<protein>
    <submittedName>
        <fullName evidence="6">ABC transporter integral membrane subunit</fullName>
    </submittedName>
</protein>
<evidence type="ECO:0000313" key="7">
    <source>
        <dbReference type="Proteomes" id="UP000052012"/>
    </source>
</evidence>
<evidence type="ECO:0000256" key="1">
    <source>
        <dbReference type="ARBA" id="ARBA00004141"/>
    </source>
</evidence>
<feature type="transmembrane region" description="Helical" evidence="5">
    <location>
        <begin position="49"/>
        <end position="68"/>
    </location>
</feature>
<evidence type="ECO:0000256" key="3">
    <source>
        <dbReference type="ARBA" id="ARBA00022989"/>
    </source>
</evidence>
<sequence>MSIINPSIKLITILLIALEISFTQNIITNLVLICCSILYLIFHKAITKGTLLVFTLAIIPSIGIVFSQNMYGNSFMGTILVTRLYAYIALGMTITKTTTIKELCMSFEQNLHMPTKFVYGFMGGFNLISYIKQDILDIKQAAYFRNMSLHFWSPSLYFKAIVSAIHYSELLAEGMESHGFSENSQRTHYQKMEIKRSDYVFSLALLIAVQIFLFYF</sequence>
<evidence type="ECO:0000256" key="2">
    <source>
        <dbReference type="ARBA" id="ARBA00022692"/>
    </source>
</evidence>
<feature type="transmembrane region" description="Helical" evidence="5">
    <location>
        <begin position="12"/>
        <end position="42"/>
    </location>
</feature>
<evidence type="ECO:0000256" key="4">
    <source>
        <dbReference type="ARBA" id="ARBA00023136"/>
    </source>
</evidence>
<dbReference type="Proteomes" id="UP000052012">
    <property type="component" value="Unassembled WGS sequence"/>
</dbReference>